<feature type="transmembrane region" description="Helical" evidence="1">
    <location>
        <begin position="39"/>
        <end position="57"/>
    </location>
</feature>
<evidence type="ECO:0000313" key="2">
    <source>
        <dbReference type="EMBL" id="SPC06539.1"/>
    </source>
</evidence>
<evidence type="ECO:0000313" key="3">
    <source>
        <dbReference type="Proteomes" id="UP000256862"/>
    </source>
</evidence>
<keyword evidence="1" id="KW-0472">Membrane</keyword>
<accession>A0A375FJA8</accession>
<name>A0A375FJA8_9BURK</name>
<sequence>MWSCPPQANSRNGDDMAISFCLHRKQALYRKRYRKCESVFSLMLLSSVLTNAVWPPTVQSL</sequence>
<reference evidence="3" key="1">
    <citation type="submission" date="2018-01" db="EMBL/GenBank/DDBJ databases">
        <authorList>
            <person name="Gaut B.S."/>
            <person name="Morton B.R."/>
            <person name="Clegg M.T."/>
            <person name="Duvall M.R."/>
        </authorList>
    </citation>
    <scope>NUCLEOTIDE SEQUENCE [LARGE SCALE GENOMIC DNA]</scope>
</reference>
<keyword evidence="1" id="KW-0812">Transmembrane</keyword>
<protein>
    <submittedName>
        <fullName evidence="2">Uncharacterized protein</fullName>
    </submittedName>
</protein>
<keyword evidence="1" id="KW-1133">Transmembrane helix</keyword>
<evidence type="ECO:0000256" key="1">
    <source>
        <dbReference type="SAM" id="Phobius"/>
    </source>
</evidence>
<comment type="caution">
    <text evidence="2">The sequence shown here is derived from an EMBL/GenBank/DDBJ whole genome shotgun (WGS) entry which is preliminary data.</text>
</comment>
<dbReference type="EMBL" id="OGUS01000064">
    <property type="protein sequence ID" value="SPC06539.1"/>
    <property type="molecule type" value="Genomic_DNA"/>
</dbReference>
<dbReference type="Proteomes" id="UP000256862">
    <property type="component" value="Unassembled WGS sequence"/>
</dbReference>
<organism evidence="2 3">
    <name type="scientific">Cupriavidus oxalaticus</name>
    <dbReference type="NCBI Taxonomy" id="96344"/>
    <lineage>
        <taxon>Bacteria</taxon>
        <taxon>Pseudomonadati</taxon>
        <taxon>Pseudomonadota</taxon>
        <taxon>Betaproteobacteria</taxon>
        <taxon>Burkholderiales</taxon>
        <taxon>Burkholderiaceae</taxon>
        <taxon>Cupriavidus</taxon>
    </lineage>
</organism>
<dbReference type="AlphaFoldDB" id="A0A375FJA8"/>
<gene>
    <name evidence="2" type="ORF">CO2235_U590115</name>
</gene>
<proteinExistence type="predicted"/>